<keyword evidence="1" id="KW-0472">Membrane</keyword>
<keyword evidence="1" id="KW-0812">Transmembrane</keyword>
<evidence type="ECO:0000259" key="2">
    <source>
        <dbReference type="Pfam" id="PF03703"/>
    </source>
</evidence>
<feature type="domain" description="YdbS-like PH" evidence="2">
    <location>
        <begin position="87"/>
        <end position="165"/>
    </location>
</feature>
<dbReference type="PANTHER" id="PTHR34473">
    <property type="entry name" value="UPF0699 TRANSMEMBRANE PROTEIN YDBS"/>
    <property type="match status" value="1"/>
</dbReference>
<dbReference type="EnsemblBacteria" id="AAV45927">
    <property type="protein sequence ID" value="AAV45927"/>
    <property type="gene ID" value="rrnAC0956"/>
</dbReference>
<dbReference type="AlphaFoldDB" id="Q5V3H5"/>
<evidence type="ECO:0000256" key="1">
    <source>
        <dbReference type="SAM" id="Phobius"/>
    </source>
</evidence>
<sequence>MCGSERFQFRSGAKPLIRGRPLDSDMESLHPRVRLLWVLSTVIQASVLGVIAYLVDRFAVSLPQTVVVGGWVVLVLLGVAHAIAAHRIWRFDLQDDALFLLRGVVTRTDTSVPYVRVQHVDTTRGPVERAIGLASVVVYTAGTRGADITIPGLRPERATELREQLRDLANESEATDAV</sequence>
<organism evidence="3 4">
    <name type="scientific">Haloarcula marismortui (strain ATCC 43049 / DSM 3752 / JCM 8966 / VKM B-1809)</name>
    <name type="common">Halobacterium marismortui</name>
    <dbReference type="NCBI Taxonomy" id="272569"/>
    <lineage>
        <taxon>Archaea</taxon>
        <taxon>Methanobacteriati</taxon>
        <taxon>Methanobacteriota</taxon>
        <taxon>Stenosarchaea group</taxon>
        <taxon>Halobacteria</taxon>
        <taxon>Halobacteriales</taxon>
        <taxon>Haloarculaceae</taxon>
        <taxon>Haloarcula</taxon>
    </lineage>
</organism>
<gene>
    <name evidence="3" type="ordered locus">rrnAC0956</name>
</gene>
<name>Q5V3H5_HALMA</name>
<feature type="transmembrane region" description="Helical" evidence="1">
    <location>
        <begin position="61"/>
        <end position="84"/>
    </location>
</feature>
<accession>Q5V3H5</accession>
<reference evidence="3 4" key="1">
    <citation type="journal article" date="2004" name="Genome Res.">
        <title>Genome sequence of Haloarcula marismortui: a halophilic archaeon from the Dead Sea.</title>
        <authorList>
            <person name="Baliga N.S."/>
            <person name="Bonneau R."/>
            <person name="Facciotti M.T."/>
            <person name="Pan M."/>
            <person name="Glusman G."/>
            <person name="Deutsch E.W."/>
            <person name="Shannon P."/>
            <person name="Chiu Y."/>
            <person name="Weng R.S."/>
            <person name="Gan R.R."/>
            <person name="Hung P."/>
            <person name="Date S.V."/>
            <person name="Marcotte E."/>
            <person name="Hood L."/>
            <person name="Ng W.V."/>
        </authorList>
    </citation>
    <scope>NUCLEOTIDE SEQUENCE [LARGE SCALE GENOMIC DNA]</scope>
    <source>
        <strain evidence="4">ATCC 43049 / DSM 3752 / JCM 8966 / VKM B-1809</strain>
    </source>
</reference>
<dbReference type="PATRIC" id="fig|272569.17.peg.1688"/>
<keyword evidence="1" id="KW-1133">Transmembrane helix</keyword>
<dbReference type="HOGENOM" id="CLU_104197_2_1_2"/>
<dbReference type="STRING" id="272569.rrnAC0956"/>
<dbReference type="PANTHER" id="PTHR34473:SF3">
    <property type="entry name" value="TRANSMEMBRANE PROTEIN-RELATED"/>
    <property type="match status" value="1"/>
</dbReference>
<dbReference type="InterPro" id="IPR005182">
    <property type="entry name" value="YdbS-like_PH"/>
</dbReference>
<evidence type="ECO:0000313" key="4">
    <source>
        <dbReference type="Proteomes" id="UP000001169"/>
    </source>
</evidence>
<dbReference type="KEGG" id="hma:rrnAC0956"/>
<proteinExistence type="predicted"/>
<dbReference type="Proteomes" id="UP000001169">
    <property type="component" value="Chromosome I"/>
</dbReference>
<evidence type="ECO:0000313" key="3">
    <source>
        <dbReference type="EMBL" id="AAV45927.1"/>
    </source>
</evidence>
<protein>
    <recommendedName>
        <fullName evidence="2">YdbS-like PH domain-containing protein</fullName>
    </recommendedName>
</protein>
<dbReference type="PaxDb" id="272569-rrnAC0956"/>
<keyword evidence="4" id="KW-1185">Reference proteome</keyword>
<feature type="transmembrane region" description="Helical" evidence="1">
    <location>
        <begin position="35"/>
        <end position="55"/>
    </location>
</feature>
<dbReference type="eggNOG" id="arCOG04622">
    <property type="taxonomic scope" value="Archaea"/>
</dbReference>
<dbReference type="EMBL" id="AY596297">
    <property type="protein sequence ID" value="AAV45927.1"/>
    <property type="molecule type" value="Genomic_DNA"/>
</dbReference>
<dbReference type="Pfam" id="PF03703">
    <property type="entry name" value="bPH_2"/>
    <property type="match status" value="1"/>
</dbReference>